<dbReference type="InterPro" id="IPR044780">
    <property type="entry name" value="Heh2/Src1"/>
</dbReference>
<dbReference type="GO" id="GO:0005637">
    <property type="term" value="C:nuclear inner membrane"/>
    <property type="evidence" value="ECO:0007669"/>
    <property type="project" value="UniProtKB-SubCell"/>
</dbReference>
<dbReference type="InterPro" id="IPR025856">
    <property type="entry name" value="HeH/LEM_domain"/>
</dbReference>
<feature type="compositionally biased region" description="Polar residues" evidence="7">
    <location>
        <begin position="61"/>
        <end position="79"/>
    </location>
</feature>
<feature type="compositionally biased region" description="Polar residues" evidence="7">
    <location>
        <begin position="256"/>
        <end position="267"/>
    </location>
</feature>
<evidence type="ECO:0000259" key="10">
    <source>
        <dbReference type="Pfam" id="PF12949"/>
    </source>
</evidence>
<keyword evidence="2" id="KW-0597">Phosphoprotein</keyword>
<proteinExistence type="predicted"/>
<dbReference type="AlphaFoldDB" id="A0AAV5RRY5"/>
<feature type="compositionally biased region" description="Polar residues" evidence="7">
    <location>
        <begin position="108"/>
        <end position="118"/>
    </location>
</feature>
<evidence type="ECO:0000256" key="8">
    <source>
        <dbReference type="SAM" id="Phobius"/>
    </source>
</evidence>
<feature type="compositionally biased region" description="Basic and acidic residues" evidence="7">
    <location>
        <begin position="401"/>
        <end position="425"/>
    </location>
</feature>
<dbReference type="PANTHER" id="PTHR47808:SF2">
    <property type="entry name" value="LEM DOMAIN-CONTAINING PROTEIN 2"/>
    <property type="match status" value="1"/>
</dbReference>
<keyword evidence="12" id="KW-1185">Reference proteome</keyword>
<feature type="region of interest" description="Disordered" evidence="7">
    <location>
        <begin position="317"/>
        <end position="545"/>
    </location>
</feature>
<feature type="region of interest" description="Disordered" evidence="7">
    <location>
        <begin position="254"/>
        <end position="278"/>
    </location>
</feature>
<dbReference type="InterPro" id="IPR036361">
    <property type="entry name" value="SAP_dom_sf"/>
</dbReference>
<evidence type="ECO:0000256" key="1">
    <source>
        <dbReference type="ARBA" id="ARBA00004540"/>
    </source>
</evidence>
<dbReference type="Pfam" id="PF12949">
    <property type="entry name" value="HeH"/>
    <property type="match status" value="1"/>
</dbReference>
<comment type="caution">
    <text evidence="11">The sequence shown here is derived from an EMBL/GenBank/DDBJ whole genome shotgun (WGS) entry which is preliminary data.</text>
</comment>
<dbReference type="Pfam" id="PF09402">
    <property type="entry name" value="MSC"/>
    <property type="match status" value="1"/>
</dbReference>
<evidence type="ECO:0000256" key="6">
    <source>
        <dbReference type="ARBA" id="ARBA00023242"/>
    </source>
</evidence>
<keyword evidence="5 8" id="KW-0472">Membrane</keyword>
<keyword evidence="6" id="KW-0539">Nucleus</keyword>
<dbReference type="Proteomes" id="UP001377567">
    <property type="component" value="Unassembled WGS sequence"/>
</dbReference>
<dbReference type="PANTHER" id="PTHR47808">
    <property type="entry name" value="INNER NUCLEAR MEMBRANE PROTEIN HEH2-RELATED"/>
    <property type="match status" value="1"/>
</dbReference>
<evidence type="ECO:0000256" key="5">
    <source>
        <dbReference type="ARBA" id="ARBA00023136"/>
    </source>
</evidence>
<dbReference type="CDD" id="cd12935">
    <property type="entry name" value="LEM_like"/>
    <property type="match status" value="1"/>
</dbReference>
<feature type="compositionally biased region" description="Polar residues" evidence="7">
    <location>
        <begin position="157"/>
        <end position="173"/>
    </location>
</feature>
<feature type="region of interest" description="Disordered" evidence="7">
    <location>
        <begin position="54"/>
        <end position="232"/>
    </location>
</feature>
<feature type="compositionally biased region" description="Basic and acidic residues" evidence="7">
    <location>
        <begin position="342"/>
        <end position="355"/>
    </location>
</feature>
<gene>
    <name evidence="11" type="ORF">DAKH74_000980</name>
</gene>
<evidence type="ECO:0000256" key="4">
    <source>
        <dbReference type="ARBA" id="ARBA00022989"/>
    </source>
</evidence>
<evidence type="ECO:0000256" key="7">
    <source>
        <dbReference type="SAM" id="MobiDB-lite"/>
    </source>
</evidence>
<evidence type="ECO:0000259" key="9">
    <source>
        <dbReference type="Pfam" id="PF09402"/>
    </source>
</evidence>
<organism evidence="11 12">
    <name type="scientific">Maudiozyma humilis</name>
    <name type="common">Sour dough yeast</name>
    <name type="synonym">Kazachstania humilis</name>
    <dbReference type="NCBI Taxonomy" id="51915"/>
    <lineage>
        <taxon>Eukaryota</taxon>
        <taxon>Fungi</taxon>
        <taxon>Dikarya</taxon>
        <taxon>Ascomycota</taxon>
        <taxon>Saccharomycotina</taxon>
        <taxon>Saccharomycetes</taxon>
        <taxon>Saccharomycetales</taxon>
        <taxon>Saccharomycetaceae</taxon>
        <taxon>Maudiozyma</taxon>
    </lineage>
</organism>
<feature type="compositionally biased region" description="Low complexity" evidence="7">
    <location>
        <begin position="200"/>
        <end position="210"/>
    </location>
</feature>
<evidence type="ECO:0000256" key="3">
    <source>
        <dbReference type="ARBA" id="ARBA00022692"/>
    </source>
</evidence>
<comment type="subcellular location">
    <subcellularLocation>
        <location evidence="1">Nucleus inner membrane</location>
    </subcellularLocation>
</comment>
<feature type="transmembrane region" description="Helical" evidence="8">
    <location>
        <begin position="820"/>
        <end position="837"/>
    </location>
</feature>
<dbReference type="InterPro" id="IPR041885">
    <property type="entry name" value="MAN1_winged_helix_dom"/>
</dbReference>
<keyword evidence="4 8" id="KW-1133">Transmembrane helix</keyword>
<accession>A0AAV5RRY5</accession>
<dbReference type="GO" id="GO:0034399">
    <property type="term" value="C:nuclear periphery"/>
    <property type="evidence" value="ECO:0007669"/>
    <property type="project" value="TreeGrafter"/>
</dbReference>
<dbReference type="Gene3D" id="1.10.10.1180">
    <property type="entry name" value="MAN1, winged-helix domain"/>
    <property type="match status" value="1"/>
</dbReference>
<dbReference type="GO" id="GO:0071763">
    <property type="term" value="P:nuclear membrane organization"/>
    <property type="evidence" value="ECO:0007669"/>
    <property type="project" value="TreeGrafter"/>
</dbReference>
<evidence type="ECO:0000313" key="11">
    <source>
        <dbReference type="EMBL" id="GMM53482.1"/>
    </source>
</evidence>
<feature type="compositionally biased region" description="Acidic residues" evidence="7">
    <location>
        <begin position="426"/>
        <end position="438"/>
    </location>
</feature>
<dbReference type="EMBL" id="BTGD01000001">
    <property type="protein sequence ID" value="GMM53482.1"/>
    <property type="molecule type" value="Genomic_DNA"/>
</dbReference>
<dbReference type="Gene3D" id="1.10.720.30">
    <property type="entry name" value="SAP domain"/>
    <property type="match status" value="1"/>
</dbReference>
<protein>
    <submittedName>
        <fullName evidence="11">Src1 protein</fullName>
    </submittedName>
</protein>
<sequence length="948" mass="106152">MSDEYLEPGFDHKSLKVAELRLILTENNIRFPSTAKKAELRHIYDTKIIPMLPRLRGSDNAGESGTEGSDSAGSASTIPEDSASPPHKRGRDEMEGSGSSEGSDSDVHSNSASVSNARKISLSSSSDDDENMSSDNSLSNVVTKGPSTPSPKKRKTTGSVSGTPIISRVQNKPQRYENKSKADFASLGLSSQSEDDSDDSMSLSDSGSVSNIQKTRKENVAPKSFDFSVQSKTITPDLKKMRVSSGFADQLRKAVESNSGVVSSPETSKAKSGDVSAANLSTHDTLGIKLSGPPLQFDKLIEISDSSDDNDYDKLVEKISSQNPATGNTRTKVPTPPVVSEEDVRQAEERERALQEDMQENSRVVDYDEPDKLESVPPVDINASHNSSMTRPTSFETAIASHHENETPHEHPHEEKPIDNHSAVDDEREEVESEDESSSETNQNQNDDGEYDLDETAGISVNHESIDGDDNVIVSDVDDNVILDDVDHNDSPAPSETHREETEKDIVHDVIDLDESKKSSPEPVKESIIAQGEASKEEVVTDDSKVPNSKKERTIIFSVTKALFKFTLVATAFILGLSALLFALWYREQIVSVGYCGYEKKGTSIYDIHPNFKILRKVDDILEQYTPSCIPCPDHSICYPYMKLRCKPGYTVQKAKFGLFGLLPMSDSCVKDDKRSQLVKEVVKKSLEFLRTKNAQVACGDSEDNISSGISEEDLHNIFSEARAPWIDDEEYEKIWIQVLQDLQTEPEIIMRQLLEDGTNIPFHPDIDLSTNEIQGSEGYIQQANRAKEHRYIRSVSKKYIGIRCRFEQEIRQKYYQYRYPIWLIISLIIAINYLRYKLKQYFDEKVKVQEITENILDKLKKTKNKDIPYLSTVQLRDILLSDVVNLKTRNKIWEQVEKKLQANNTNIKSSLIEVHGEIMKCWQWIGPVDIETDSEETENQPVSSNTP</sequence>
<feature type="compositionally biased region" description="Polar residues" evidence="7">
    <location>
        <begin position="383"/>
        <end position="396"/>
    </location>
</feature>
<feature type="domain" description="HeH/LEM" evidence="10">
    <location>
        <begin position="13"/>
        <end position="40"/>
    </location>
</feature>
<feature type="domain" description="Man1/Src1-like C-terminal" evidence="9">
    <location>
        <begin position="576"/>
        <end position="928"/>
    </location>
</feature>
<keyword evidence="3 8" id="KW-0812">Transmembrane</keyword>
<reference evidence="11 12" key="1">
    <citation type="journal article" date="2023" name="Elife">
        <title>Identification of key yeast species and microbe-microbe interactions impacting larval growth of Drosophila in the wild.</title>
        <authorList>
            <person name="Mure A."/>
            <person name="Sugiura Y."/>
            <person name="Maeda R."/>
            <person name="Honda K."/>
            <person name="Sakurai N."/>
            <person name="Takahashi Y."/>
            <person name="Watada M."/>
            <person name="Katoh T."/>
            <person name="Gotoh A."/>
            <person name="Gotoh Y."/>
            <person name="Taniguchi I."/>
            <person name="Nakamura K."/>
            <person name="Hayashi T."/>
            <person name="Katayama T."/>
            <person name="Uemura T."/>
            <person name="Hattori Y."/>
        </authorList>
    </citation>
    <scope>NUCLEOTIDE SEQUENCE [LARGE SCALE GENOMIC DNA]</scope>
    <source>
        <strain evidence="11 12">KH-74</strain>
    </source>
</reference>
<feature type="compositionally biased region" description="Basic and acidic residues" evidence="7">
    <location>
        <begin position="534"/>
        <end position="545"/>
    </location>
</feature>
<feature type="compositionally biased region" description="Basic and acidic residues" evidence="7">
    <location>
        <begin position="363"/>
        <end position="374"/>
    </location>
</feature>
<dbReference type="InterPro" id="IPR018996">
    <property type="entry name" value="Man1/Src1-like_C"/>
</dbReference>
<feature type="transmembrane region" description="Helical" evidence="8">
    <location>
        <begin position="563"/>
        <end position="586"/>
    </location>
</feature>
<evidence type="ECO:0000256" key="2">
    <source>
        <dbReference type="ARBA" id="ARBA00022553"/>
    </source>
</evidence>
<feature type="compositionally biased region" description="Basic and acidic residues" evidence="7">
    <location>
        <begin position="485"/>
        <end position="525"/>
    </location>
</feature>
<feature type="compositionally biased region" description="Polar residues" evidence="7">
    <location>
        <begin position="319"/>
        <end position="332"/>
    </location>
</feature>
<dbReference type="GO" id="GO:0003682">
    <property type="term" value="F:chromatin binding"/>
    <property type="evidence" value="ECO:0007669"/>
    <property type="project" value="InterPro"/>
</dbReference>
<evidence type="ECO:0000313" key="12">
    <source>
        <dbReference type="Proteomes" id="UP001377567"/>
    </source>
</evidence>
<name>A0AAV5RRY5_MAUHU</name>
<dbReference type="GO" id="GO:0005783">
    <property type="term" value="C:endoplasmic reticulum"/>
    <property type="evidence" value="ECO:0007669"/>
    <property type="project" value="TreeGrafter"/>
</dbReference>